<dbReference type="InterPro" id="IPR003029">
    <property type="entry name" value="S1_domain"/>
</dbReference>
<protein>
    <submittedName>
        <fullName evidence="2">NYN domain-containing protein</fullName>
    </submittedName>
</protein>
<comment type="caution">
    <text evidence="2">The sequence shown here is derived from an EMBL/GenBank/DDBJ whole genome shotgun (WGS) entry which is preliminary data.</text>
</comment>
<reference evidence="2" key="1">
    <citation type="journal article" date="2020" name="mSystems">
        <title>Genome- and Community-Level Interaction Insights into Carbon Utilization and Element Cycling Functions of Hydrothermarchaeota in Hydrothermal Sediment.</title>
        <authorList>
            <person name="Zhou Z."/>
            <person name="Liu Y."/>
            <person name="Xu W."/>
            <person name="Pan J."/>
            <person name="Luo Z.H."/>
            <person name="Li M."/>
        </authorList>
    </citation>
    <scope>NUCLEOTIDE SEQUENCE [LARGE SCALE GENOMIC DNA]</scope>
    <source>
        <strain evidence="2">SpSt-1181</strain>
    </source>
</reference>
<dbReference type="PANTHER" id="PTHR35458:SF2">
    <property type="entry name" value="SLR0755 PROTEIN"/>
    <property type="match status" value="1"/>
</dbReference>
<dbReference type="EMBL" id="DSBW01000169">
    <property type="protein sequence ID" value="HED31561.1"/>
    <property type="molecule type" value="Genomic_DNA"/>
</dbReference>
<dbReference type="CDD" id="cd10911">
    <property type="entry name" value="PIN_LabA"/>
    <property type="match status" value="1"/>
</dbReference>
<gene>
    <name evidence="2" type="ORF">ENN50_07760</name>
</gene>
<dbReference type="Proteomes" id="UP000886335">
    <property type="component" value="Unassembled WGS sequence"/>
</dbReference>
<name>A0A831SRH3_PROAE</name>
<dbReference type="GO" id="GO:0003676">
    <property type="term" value="F:nucleic acid binding"/>
    <property type="evidence" value="ECO:0007669"/>
    <property type="project" value="InterPro"/>
</dbReference>
<dbReference type="GO" id="GO:0004540">
    <property type="term" value="F:RNA nuclease activity"/>
    <property type="evidence" value="ECO:0007669"/>
    <property type="project" value="InterPro"/>
</dbReference>
<organism evidence="2">
    <name type="scientific">Prosthecochloris aestuarii</name>
    <dbReference type="NCBI Taxonomy" id="1102"/>
    <lineage>
        <taxon>Bacteria</taxon>
        <taxon>Pseudomonadati</taxon>
        <taxon>Chlorobiota</taxon>
        <taxon>Chlorobiia</taxon>
        <taxon>Chlorobiales</taxon>
        <taxon>Chlorobiaceae</taxon>
        <taxon>Prosthecochloris</taxon>
    </lineage>
</organism>
<sequence length="293" mass="32938">MQNERKSRAGLFIDAANLFFTQRFLGWQIDFSRLIAYFMQRFDSVEARYYVPEGEEIAPDQVSFYRMLQASGYSITAKPVKKILDRQTGELFVKGNLDVELAVDALMMADSFDSFILLSGDGDFLPLLKALRSMNKEVEVYSTRGLSARELVQEPGVTCHDISLLRSRVEHLPASSQGDKQQDADEVSDHAECDLPVKGTMFTGSVLSVKPYGIFLSNPFRVKCLLPLSFLGVETRITSLPSLVRQTDLFRVAVFDTDCSEREPKMTVKLVDRQMSAELDRRARRFSASASGA</sequence>
<proteinExistence type="predicted"/>
<dbReference type="InterPro" id="IPR021139">
    <property type="entry name" value="NYN"/>
</dbReference>
<evidence type="ECO:0000259" key="1">
    <source>
        <dbReference type="PROSITE" id="PS50126"/>
    </source>
</evidence>
<dbReference type="SUPFAM" id="SSF50249">
    <property type="entry name" value="Nucleic acid-binding proteins"/>
    <property type="match status" value="1"/>
</dbReference>
<dbReference type="InterPro" id="IPR047140">
    <property type="entry name" value="LabA"/>
</dbReference>
<dbReference type="Pfam" id="PF01936">
    <property type="entry name" value="NYN"/>
    <property type="match status" value="1"/>
</dbReference>
<dbReference type="AlphaFoldDB" id="A0A831SRH3"/>
<accession>A0A831SRH3</accession>
<dbReference type="InterPro" id="IPR012340">
    <property type="entry name" value="NA-bd_OB-fold"/>
</dbReference>
<dbReference type="Gene3D" id="3.40.50.1010">
    <property type="entry name" value="5'-nuclease"/>
    <property type="match status" value="1"/>
</dbReference>
<dbReference type="PROSITE" id="PS50126">
    <property type="entry name" value="S1"/>
    <property type="match status" value="1"/>
</dbReference>
<evidence type="ECO:0000313" key="2">
    <source>
        <dbReference type="EMBL" id="HED31561.1"/>
    </source>
</evidence>
<feature type="domain" description="S1 motif" evidence="1">
    <location>
        <begin position="199"/>
        <end position="269"/>
    </location>
</feature>
<dbReference type="PANTHER" id="PTHR35458">
    <property type="entry name" value="SLR0755 PROTEIN"/>
    <property type="match status" value="1"/>
</dbReference>